<gene>
    <name evidence="1 3" type="ORF">BDZ99DRAFT_514017</name>
</gene>
<dbReference type="Proteomes" id="UP000504636">
    <property type="component" value="Unplaced"/>
</dbReference>
<dbReference type="RefSeq" id="XP_033584767.1">
    <property type="nucleotide sequence ID" value="XM_033724775.1"/>
</dbReference>
<sequence length="228" mass="26104">MEFAEKARPALNDQNTTDADKSIVTLRLHHSHEVFTYSANRSSLCAESKWFRTTLSERFNISPPNSPTRLPESLEFYNLPKPAFEQIVAFFSTGVYDPHPYDSGNEDPVAFILKLHFQLYHLARVYQVPELERLAFESFKQAVAAPTSTPARPYHTALAAAIRCHYEYVATQDTMGDLMVNIGMDSSNGFVQSEEFRRLIDEVSKYAEAVQKNLEMRYCTFYGYNCPM</sequence>
<evidence type="ECO:0000313" key="1">
    <source>
        <dbReference type="EMBL" id="KAF2817803.1"/>
    </source>
</evidence>
<dbReference type="OrthoDB" id="6359816at2759"/>
<dbReference type="InterPro" id="IPR011333">
    <property type="entry name" value="SKP1/BTB/POZ_sf"/>
</dbReference>
<protein>
    <recommendedName>
        <fullName evidence="4">BTB domain-containing protein</fullName>
    </recommendedName>
</protein>
<evidence type="ECO:0000313" key="3">
    <source>
        <dbReference type="RefSeq" id="XP_033584767.1"/>
    </source>
</evidence>
<reference evidence="1 3" key="1">
    <citation type="journal article" date="2020" name="Stud. Mycol.">
        <title>101 Dothideomycetes genomes: a test case for predicting lifestyles and emergence of pathogens.</title>
        <authorList>
            <person name="Haridas S."/>
            <person name="Albert R."/>
            <person name="Binder M."/>
            <person name="Bloem J."/>
            <person name="Labutti K."/>
            <person name="Salamov A."/>
            <person name="Andreopoulos B."/>
            <person name="Baker S."/>
            <person name="Barry K."/>
            <person name="Bills G."/>
            <person name="Bluhm B."/>
            <person name="Cannon C."/>
            <person name="Castanera R."/>
            <person name="Culley D."/>
            <person name="Daum C."/>
            <person name="Ezra D."/>
            <person name="Gonzalez J."/>
            <person name="Henrissat B."/>
            <person name="Kuo A."/>
            <person name="Liang C."/>
            <person name="Lipzen A."/>
            <person name="Lutzoni F."/>
            <person name="Magnuson J."/>
            <person name="Mondo S."/>
            <person name="Nolan M."/>
            <person name="Ohm R."/>
            <person name="Pangilinan J."/>
            <person name="Park H.-J."/>
            <person name="Ramirez L."/>
            <person name="Alfaro M."/>
            <person name="Sun H."/>
            <person name="Tritt A."/>
            <person name="Yoshinaga Y."/>
            <person name="Zwiers L.-H."/>
            <person name="Turgeon B."/>
            <person name="Goodwin S."/>
            <person name="Spatafora J."/>
            <person name="Crous P."/>
            <person name="Grigoriev I."/>
        </authorList>
    </citation>
    <scope>NUCLEOTIDE SEQUENCE</scope>
    <source>
        <strain evidence="1 3">CBS 304.34</strain>
    </source>
</reference>
<dbReference type="SUPFAM" id="SSF54695">
    <property type="entry name" value="POZ domain"/>
    <property type="match status" value="1"/>
</dbReference>
<reference evidence="3" key="3">
    <citation type="submission" date="2025-04" db="UniProtKB">
        <authorList>
            <consortium name="RefSeq"/>
        </authorList>
    </citation>
    <scope>IDENTIFICATION</scope>
    <source>
        <strain evidence="3">CBS 304.34</strain>
    </source>
</reference>
<dbReference type="GeneID" id="54465668"/>
<evidence type="ECO:0008006" key="4">
    <source>
        <dbReference type="Google" id="ProtNLM"/>
    </source>
</evidence>
<proteinExistence type="predicted"/>
<dbReference type="Gene3D" id="3.30.710.10">
    <property type="entry name" value="Potassium Channel Kv1.1, Chain A"/>
    <property type="match status" value="1"/>
</dbReference>
<keyword evidence="2" id="KW-1185">Reference proteome</keyword>
<evidence type="ECO:0000313" key="2">
    <source>
        <dbReference type="Proteomes" id="UP000504636"/>
    </source>
</evidence>
<accession>A0A6A6ZAS4</accession>
<dbReference type="AlphaFoldDB" id="A0A6A6ZAS4"/>
<name>A0A6A6ZAS4_9PEZI</name>
<dbReference type="EMBL" id="MU003692">
    <property type="protein sequence ID" value="KAF2817803.1"/>
    <property type="molecule type" value="Genomic_DNA"/>
</dbReference>
<reference evidence="3" key="2">
    <citation type="submission" date="2020-04" db="EMBL/GenBank/DDBJ databases">
        <authorList>
            <consortium name="NCBI Genome Project"/>
        </authorList>
    </citation>
    <scope>NUCLEOTIDE SEQUENCE</scope>
    <source>
        <strain evidence="3">CBS 304.34</strain>
    </source>
</reference>
<organism evidence="1">
    <name type="scientific">Mytilinidion resinicola</name>
    <dbReference type="NCBI Taxonomy" id="574789"/>
    <lineage>
        <taxon>Eukaryota</taxon>
        <taxon>Fungi</taxon>
        <taxon>Dikarya</taxon>
        <taxon>Ascomycota</taxon>
        <taxon>Pezizomycotina</taxon>
        <taxon>Dothideomycetes</taxon>
        <taxon>Pleosporomycetidae</taxon>
        <taxon>Mytilinidiales</taxon>
        <taxon>Mytilinidiaceae</taxon>
        <taxon>Mytilinidion</taxon>
    </lineage>
</organism>